<dbReference type="InterPro" id="IPR028994">
    <property type="entry name" value="Integrin_alpha_N"/>
</dbReference>
<evidence type="ECO:0000256" key="2">
    <source>
        <dbReference type="ARBA" id="ARBA00004613"/>
    </source>
</evidence>
<feature type="domain" description="RapA2 cadherin-like" evidence="7">
    <location>
        <begin position="2243"/>
        <end position="2304"/>
    </location>
</feature>
<dbReference type="GO" id="GO:0005615">
    <property type="term" value="C:extracellular space"/>
    <property type="evidence" value="ECO:0007669"/>
    <property type="project" value="InterPro"/>
</dbReference>
<dbReference type="InterPro" id="IPR040853">
    <property type="entry name" value="RapA2_cadherin-like"/>
</dbReference>
<comment type="subcellular location">
    <subcellularLocation>
        <location evidence="2">Secreted</location>
    </subcellularLocation>
</comment>
<organism evidence="8 9">
    <name type="scientific">Sphingomonas suaedae</name>
    <dbReference type="NCBI Taxonomy" id="2599297"/>
    <lineage>
        <taxon>Bacteria</taxon>
        <taxon>Pseudomonadati</taxon>
        <taxon>Pseudomonadota</taxon>
        <taxon>Alphaproteobacteria</taxon>
        <taxon>Sphingomonadales</taxon>
        <taxon>Sphingomonadaceae</taxon>
        <taxon>Sphingomonas</taxon>
    </lineage>
</organism>
<dbReference type="OrthoDB" id="7549028at2"/>
<dbReference type="PANTHER" id="PTHR45739">
    <property type="entry name" value="MATRIX PROTEIN, PUTATIVE-RELATED"/>
    <property type="match status" value="1"/>
</dbReference>
<dbReference type="SUPFAM" id="SSF69318">
    <property type="entry name" value="Integrin alpha N-terminal domain"/>
    <property type="match status" value="1"/>
</dbReference>
<evidence type="ECO:0008006" key="10">
    <source>
        <dbReference type="Google" id="ProtNLM"/>
    </source>
</evidence>
<dbReference type="InterPro" id="IPR001343">
    <property type="entry name" value="Hemolysn_Ca-bd"/>
</dbReference>
<dbReference type="InterPro" id="IPR013858">
    <property type="entry name" value="Peptidase_M10B_C"/>
</dbReference>
<dbReference type="InterPro" id="IPR011049">
    <property type="entry name" value="Serralysin-like_metalloprot_C"/>
</dbReference>
<dbReference type="GO" id="GO:0005509">
    <property type="term" value="F:calcium ion binding"/>
    <property type="evidence" value="ECO:0007669"/>
    <property type="project" value="InterPro"/>
</dbReference>
<feature type="domain" description="Peptidase M10 serralysin C-terminal" evidence="6">
    <location>
        <begin position="2997"/>
        <end position="3088"/>
    </location>
</feature>
<dbReference type="EMBL" id="CP042239">
    <property type="protein sequence ID" value="QDX25001.1"/>
    <property type="molecule type" value="Genomic_DNA"/>
</dbReference>
<dbReference type="Pfam" id="PF17803">
    <property type="entry name" value="Cadherin_4"/>
    <property type="match status" value="5"/>
</dbReference>
<keyword evidence="3" id="KW-0964">Secreted</keyword>
<dbReference type="InterPro" id="IPR013517">
    <property type="entry name" value="FG-GAP"/>
</dbReference>
<dbReference type="RefSeq" id="WP_145844720.1">
    <property type="nucleotide sequence ID" value="NZ_CP042239.1"/>
</dbReference>
<evidence type="ECO:0000256" key="1">
    <source>
        <dbReference type="ARBA" id="ARBA00001913"/>
    </source>
</evidence>
<feature type="domain" description="RapA2 cadherin-like" evidence="7">
    <location>
        <begin position="2479"/>
        <end position="2540"/>
    </location>
</feature>
<feature type="domain" description="RapA2 cadherin-like" evidence="7">
    <location>
        <begin position="1703"/>
        <end position="1764"/>
    </location>
</feature>
<dbReference type="KEGG" id="ssua:FPZ54_02460"/>
<evidence type="ECO:0000259" key="7">
    <source>
        <dbReference type="Pfam" id="PF17803"/>
    </source>
</evidence>
<evidence type="ECO:0000313" key="9">
    <source>
        <dbReference type="Proteomes" id="UP000318055"/>
    </source>
</evidence>
<comment type="cofactor">
    <cofactor evidence="1">
        <name>Ca(2+)</name>
        <dbReference type="ChEBI" id="CHEBI:29108"/>
    </cofactor>
</comment>
<evidence type="ECO:0000313" key="8">
    <source>
        <dbReference type="EMBL" id="QDX25001.1"/>
    </source>
</evidence>
<dbReference type="Pfam" id="PF00353">
    <property type="entry name" value="HemolysinCabind"/>
    <property type="match status" value="2"/>
</dbReference>
<accession>A0A518RCA1</accession>
<feature type="domain" description="RapA2 cadherin-like" evidence="7">
    <location>
        <begin position="2593"/>
        <end position="2672"/>
    </location>
</feature>
<name>A0A518RCA1_9SPHN</name>
<proteinExistence type="predicted"/>
<protein>
    <recommendedName>
        <fullName evidence="10">Tandem-95 repeat protein</fullName>
    </recommendedName>
</protein>
<evidence type="ECO:0000259" key="6">
    <source>
        <dbReference type="Pfam" id="PF08548"/>
    </source>
</evidence>
<evidence type="ECO:0000256" key="5">
    <source>
        <dbReference type="ARBA" id="ARBA00022737"/>
    </source>
</evidence>
<dbReference type="Pfam" id="PF13517">
    <property type="entry name" value="FG-GAP_3"/>
    <property type="match status" value="2"/>
</dbReference>
<keyword evidence="5" id="KW-0677">Repeat</keyword>
<evidence type="ECO:0000256" key="4">
    <source>
        <dbReference type="ARBA" id="ARBA00022729"/>
    </source>
</evidence>
<dbReference type="SUPFAM" id="SSF51120">
    <property type="entry name" value="beta-Roll"/>
    <property type="match status" value="1"/>
</dbReference>
<keyword evidence="4" id="KW-0732">Signal</keyword>
<dbReference type="PANTHER" id="PTHR45739:SF8">
    <property type="entry name" value="FRAS1-RELATED EXTRACELLULAR MATRIX PROTEIN 1"/>
    <property type="match status" value="1"/>
</dbReference>
<keyword evidence="9" id="KW-1185">Reference proteome</keyword>
<reference evidence="8 9" key="1">
    <citation type="submission" date="2019-07" db="EMBL/GenBank/DDBJ databases">
        <title>Sphingomonas alkalisoli sp. nov., isolated from rhizosphere soil of Suaedae salsa.</title>
        <authorList>
            <person name="Zhang H."/>
            <person name="Xu L."/>
            <person name="Zhang J.-X."/>
            <person name="Sun J.-Q."/>
        </authorList>
    </citation>
    <scope>NUCLEOTIDE SEQUENCE [LARGE SCALE GENOMIC DNA]</scope>
    <source>
        <strain evidence="8 9">XS-10</strain>
    </source>
</reference>
<feature type="domain" description="RapA2 cadherin-like" evidence="7">
    <location>
        <begin position="607"/>
        <end position="668"/>
    </location>
</feature>
<dbReference type="InterPro" id="IPR051561">
    <property type="entry name" value="FRAS1_ECM"/>
</dbReference>
<evidence type="ECO:0000256" key="3">
    <source>
        <dbReference type="ARBA" id="ARBA00022525"/>
    </source>
</evidence>
<dbReference type="Proteomes" id="UP000318055">
    <property type="component" value="Chromosome"/>
</dbReference>
<dbReference type="PRINTS" id="PR00313">
    <property type="entry name" value="CABNDNGRPT"/>
</dbReference>
<sequence>MRFGLEAPERWHGNVVTAGELLVPGDTNLAEGSTLAATFAERRAARADAMESVDAAIDNVSAVNEAPVLGIDDGISLTIREGLAREDLATGAYVLDRTNSFTLTDADSSDFAGGEFRVALSGAASSSEGLGFELASRGGRVTWSAGDSFGPGVNASVTVDGVVIGTVTSSGRQGTDLAIALNANATAARVQILLQDVGYLNSSGLNDPSPRTATITVTDGDGGSASASLSLINENVNNTPRITHQGGTSEGNTWVEANNGPSTPVAISSGLVVSDTDGGGLPSATVQISGAMTGDVLAFVNDDAARYGNIAVTGFTGNVLSLASAGSTATQAQWSAALNAVTFNTTAEDPGSGRTIIYYISDGTVSGRWIGSLTIQAVNDTPSGTDGHVSVAQNGSAALTVTDFGFTDADGDALAAVMITTLPTAGALKLDGATVTAGQSIAVADIAAGKLVFTPAPNVNADNYASFTFQVRDNGGTANGGIDTDQTPNTLTFDVMPPANAPQVTVPASISGFEDQPIAFADFGPIGVSDPDTDGLVVTIRADDGAFLYELHGSSTLRGNIVGVGTSTDGIDGLLRSLVYIPAADASGTREISVSINDGSTTITRVVSVAISAVNDAPSGTDGSVTLDEDVPHTITLADLGYADLDGNAFAAVKITTLPTAGALTLDGVAVVAGQLVSADDLAAGKLIFTPAANANGAAYANLTFQVQDDGGIANGGVDLDATPNTLTFDVTAVNDAPVLSGIDGRSVTINEGNATNTNLAPLGYSLSKLATISFSDADDTNYSGARLVLALSDNADPVKESVGLSGERARTEGVAWTGDFHGVSPGSKISVGGVEIGTVISGGRNTVNEDLVIDFNANATVARVQKVVASLGYINNSKAPGSDPRTLTVTLTDPHGASSSASMSITNVPFDDWARIAPVEWYYDWTEAADGPSAPINVGQHVRISFYEENDIVSGTVAIDNPLPEHVLSFVNDDATLYGDLTASFENGVLTFSSAGLATGEQWQNAFRAVTYNNLSDAPTPGGLWLTYSVRDAGHALYPGTQGRAAISVYAVNDSPSGTSSTLTVDEDGAHVLTVSDFGFTDVDSNALAAVVVNSLPSAGALTLDGIAVSAGQEITAADIAAGRLVFTPAPDGNGEGYASLTFQLRDDGGTANGGIDTDPTPNTITFDVTAVNDAPTVTIATPPGVFEKSGVEFLVNTQGLGAQQNATVTGLAGGGFVVTWQTSDPGQDGSDTAIKAQVFDAAGAKVGTEFLVNTQGEGYQQAPMIAGLTGGGFVVTWHSADDTQDGSAFAVKAQLFDATGAKVGAEFLVNTQTADSQYEPTITGLTGGGFIVAWCDTNPTQDGSGAAIKAQLFDAGGDKIGTEFLVNTQSTGDQLYPTITGLTDGGFVVTWRTADTAQDGSANAVKAQVFDASGDKVGTEFLVNTQSADDQLDPKITGLTGGGFVVTWITRDPGQDGSLYAIKAQVFDAAGGKVGGEFLVNTQATGYQDDPAVTGVTGGGFVVTWITFDTAQDGSGTAVKAQAFDAAGGKVGGEFLVNTQATGYQYMPALIGLAGGGLVVAWDTSDSAQDGSSRAIKAQIFAQQPGVFDATEQAELSVKGSITIADTDAGGGVLTATLSVDYGVLNVTAGDSGATIVSGNGTGNVVISGTLAQLNALLRTDATSTVNYTPDTDAPPASAVLTVSVNDGGNTGTGGALIGTATTAIAITAVNDAPTGTDATIAMIEDGSHVLTATDFGFVDADGDAFHSVTITTVPGAGTLLLGGVAVTAGQVITAAQIAGGALVFTPAPDAHGAGYASFTFEVRDDGGTQNSGTDTDATPNTLTFDVTAVNDAPTLAGHPVSISFAENLVNAAPQRLASDIVLTDPEGDFDGGTVVVQGLLAEDRVSIAHTGDGPGEIGVSDGIVSYHGVAIGTAIGGVGATFTVTLNAAATTEAVQALTRSITYANASDSPTATRDLELIVTDANGANSGVRGSTFAAGDHDLVRGGTSENYSNLALGDFNGDGFLDAFAKDESSYFKFWIGNAETPFGSSVKRLPLGNPGGTLDITDIDGDGDLDVVVARNSLSWVTYINDVDGEGVRSWVLQTANPFSSLTGSPKTFMRFADIDGDGDDDLVYGVDTGGLSVRFNNAGSFSPAAAGDNPFVGIVANSGTRLLFTDLNADGRQDLVLVDSGARVWLQQADGSFAGSDAGRYGLDVLPIGYGRGLEFSDIDGDGDEDLVSLSYFNGSQLYANTSNPGHVIQVTVEAENDAPTGQDSTITIDEDADHVLTSADFGYSDPDGDGFAAVRITTLPTAGALTLDGVAMVAGQLVSADDLAAGKVVFTPAANANGMGYASLTFQVQDDGGTANGGVDLDATPNTITFDVAPPANAPRVNLPAAISGTEDQPIAFADFGPIGVTDLDSEFLQITASVEDGGFQFDFNGFPSSSGNSFDIGFNAATIDQLLRSLVYLPAANASGTREISIAVTDGQTTITRVISVEIAAVNDAPTGTNGSVTLDEDGTHVITLDEFGFTDNDGDAMAAVIVTTLPAAGTLTLDGVAVTEGQSITAADIAAGLLVFMPAPDENGAGYAELGFRVQDDSVDANISVDEATIRFDVSPVDDPATAVDDSAIVAENATVVIWVGANDTDPDGGPAETVTHIDGQEIAVGGSVTLASGAIVTLNLDGTVTYDPNHRFDSLVSAARALLTGAQNSSAVDGFDYTLSGGSSASVNVTVTGVDGLADQLLGSVLNDIMTGTNGSDFFRMDQGGSDRANGGTGDDAFLMGAMLDAYDQVDGGTGNNQLALQGNSTVALLDATVRNVGTMVFLSGADTRFGLPGSDRFAYSLTTADGTIGAGQTVTFNANTLLSGEGIFLDASAELDGNLVFYAGQGTDTVIGGAGADAFFFGADGRFAATDRIDGGLGNDQLALRGDYSAPIVLNADTFTNVETLVLMSSTDLRYGSPASASSYALILDNGNVGAGRVLTINANMLTAGETAQIDGSAETDGAFIFYGGAGDDVFIGGAGDDNIYGRLGQDMMTGGAGDDTFYFRIIEDSRVGSEDRILDFAAGDRIDLSAIDADTAHAGNDAFDYIGDAAFSQKAGELRVMLINGSWVVEGDVDGDGVADFAILVDTPGGHVMGAGDFGL</sequence>
<gene>
    <name evidence="8" type="ORF">FPZ54_02460</name>
</gene>
<dbReference type="Pfam" id="PF08548">
    <property type="entry name" value="Peptidase_M10_C"/>
    <property type="match status" value="1"/>
</dbReference>
<dbReference type="GO" id="GO:0009653">
    <property type="term" value="P:anatomical structure morphogenesis"/>
    <property type="evidence" value="ECO:0007669"/>
    <property type="project" value="TreeGrafter"/>
</dbReference>